<feature type="transmembrane region" description="Helical" evidence="2">
    <location>
        <begin position="115"/>
        <end position="136"/>
    </location>
</feature>
<protein>
    <submittedName>
        <fullName evidence="4">DUF4115 domain-containing protein</fullName>
    </submittedName>
</protein>
<comment type="caution">
    <text evidence="4">The sequence shown here is derived from an EMBL/GenBank/DDBJ whole genome shotgun (WGS) entry which is preliminary data.</text>
</comment>
<keyword evidence="2" id="KW-0472">Membrane</keyword>
<evidence type="ECO:0000259" key="3">
    <source>
        <dbReference type="Pfam" id="PF13464"/>
    </source>
</evidence>
<reference evidence="4 5" key="2">
    <citation type="submission" date="2018-03" db="EMBL/GenBank/DDBJ databases">
        <title>The ancient ancestry and fast evolution of plastids.</title>
        <authorList>
            <person name="Moore K.R."/>
            <person name="Magnabosco C."/>
            <person name="Momper L."/>
            <person name="Gold D.A."/>
            <person name="Bosak T."/>
            <person name="Fournier G.P."/>
        </authorList>
    </citation>
    <scope>NUCLEOTIDE SEQUENCE [LARGE SCALE GENOMIC DNA]</scope>
    <source>
        <strain evidence="4 5">ULC007</strain>
    </source>
</reference>
<evidence type="ECO:0000313" key="5">
    <source>
        <dbReference type="Proteomes" id="UP000238634"/>
    </source>
</evidence>
<evidence type="ECO:0000256" key="2">
    <source>
        <dbReference type="SAM" id="Phobius"/>
    </source>
</evidence>
<evidence type="ECO:0000256" key="1">
    <source>
        <dbReference type="SAM" id="MobiDB-lite"/>
    </source>
</evidence>
<proteinExistence type="predicted"/>
<dbReference type="GO" id="GO:0003677">
    <property type="term" value="F:DNA binding"/>
    <property type="evidence" value="ECO:0007669"/>
    <property type="project" value="InterPro"/>
</dbReference>
<feature type="region of interest" description="Disordered" evidence="1">
    <location>
        <begin position="142"/>
        <end position="183"/>
    </location>
</feature>
<keyword evidence="2" id="KW-1133">Transmembrane helix</keyword>
<dbReference type="Proteomes" id="UP000238634">
    <property type="component" value="Unassembled WGS sequence"/>
</dbReference>
<dbReference type="RefSeq" id="WP_073071112.1">
    <property type="nucleotide sequence ID" value="NZ_MPPI01000010.1"/>
</dbReference>
<dbReference type="InterPro" id="IPR010982">
    <property type="entry name" value="Lambda_DNA-bd_dom_sf"/>
</dbReference>
<gene>
    <name evidence="4" type="ORF">C7B65_09695</name>
</gene>
<accession>A0A2T1DHL7</accession>
<feature type="domain" description="Cytoskeleton protein RodZ-like C-terminal" evidence="3">
    <location>
        <begin position="191"/>
        <end position="259"/>
    </location>
</feature>
<feature type="compositionally biased region" description="Low complexity" evidence="1">
    <location>
        <begin position="161"/>
        <end position="183"/>
    </location>
</feature>
<reference evidence="4 5" key="1">
    <citation type="submission" date="2018-02" db="EMBL/GenBank/DDBJ databases">
        <authorList>
            <person name="Cohen D.B."/>
            <person name="Kent A.D."/>
        </authorList>
    </citation>
    <scope>NUCLEOTIDE SEQUENCE [LARGE SCALE GENOMIC DNA]</scope>
    <source>
        <strain evidence="4 5">ULC007</strain>
    </source>
</reference>
<name>A0A2T1DHL7_9CYAN</name>
<dbReference type="Gene3D" id="1.10.260.40">
    <property type="entry name" value="lambda repressor-like DNA-binding domains"/>
    <property type="match status" value="1"/>
</dbReference>
<dbReference type="OrthoDB" id="422634at2"/>
<organism evidence="4 5">
    <name type="scientific">Phormidesmis priestleyi ULC007</name>
    <dbReference type="NCBI Taxonomy" id="1920490"/>
    <lineage>
        <taxon>Bacteria</taxon>
        <taxon>Bacillati</taxon>
        <taxon>Cyanobacteriota</taxon>
        <taxon>Cyanophyceae</taxon>
        <taxon>Leptolyngbyales</taxon>
        <taxon>Leptolyngbyaceae</taxon>
        <taxon>Phormidesmis</taxon>
    </lineage>
</organism>
<dbReference type="PANTHER" id="PTHR34475:SF1">
    <property type="entry name" value="CYTOSKELETON PROTEIN RODZ"/>
    <property type="match status" value="1"/>
</dbReference>
<evidence type="ECO:0000313" key="4">
    <source>
        <dbReference type="EMBL" id="PSB19931.1"/>
    </source>
</evidence>
<dbReference type="InterPro" id="IPR050400">
    <property type="entry name" value="Bact_Cytoskel_RodZ"/>
</dbReference>
<dbReference type="PANTHER" id="PTHR34475">
    <property type="match status" value="1"/>
</dbReference>
<dbReference type="Pfam" id="PF13464">
    <property type="entry name" value="RodZ_C"/>
    <property type="match status" value="1"/>
</dbReference>
<dbReference type="InterPro" id="IPR025194">
    <property type="entry name" value="RodZ-like_C"/>
</dbReference>
<dbReference type="Pfam" id="PF13413">
    <property type="entry name" value="HTH_25"/>
    <property type="match status" value="1"/>
</dbReference>
<sequence length="265" mass="27506">MEYSDSSTQAEQLKTIGSKLSHEREARSVALETVATKTYIPLRLLSAIEAGRLDLLPEPVFIQGFIRRYADTLGLDGTALSKEFAIESPVPIYEAEPPELESTETLPPSFEPPPWLYVLGGAIGLGALGLIIASLINHSKPATPPTPKPVSANSTAPQKGPSKVAVTSPSSSSAPSPGASPVATGPVAVKLDATEESWVEVVVDGKVAFDGTLPKGTQKTWGGQKQVVISLGNAGGVLVSYNNGAAKSLGATGDVVQNVKFPPTP</sequence>
<keyword evidence="2" id="KW-0812">Transmembrane</keyword>
<dbReference type="AlphaFoldDB" id="A0A2T1DHL7"/>
<dbReference type="EMBL" id="PVWG01000008">
    <property type="protein sequence ID" value="PSB19931.1"/>
    <property type="molecule type" value="Genomic_DNA"/>
</dbReference>
<keyword evidence="5" id="KW-1185">Reference proteome</keyword>
<dbReference type="STRING" id="1920490.GCA_001895925_03982"/>